<dbReference type="Proteomes" id="UP001301769">
    <property type="component" value="Unassembled WGS sequence"/>
</dbReference>
<reference evidence="2" key="2">
    <citation type="submission" date="2023-05" db="EMBL/GenBank/DDBJ databases">
        <authorList>
            <consortium name="Lawrence Berkeley National Laboratory"/>
            <person name="Steindorff A."/>
            <person name="Hensen N."/>
            <person name="Bonometti L."/>
            <person name="Westerberg I."/>
            <person name="Brannstrom I.O."/>
            <person name="Guillou S."/>
            <person name="Cros-Aarteil S."/>
            <person name="Calhoun S."/>
            <person name="Haridas S."/>
            <person name="Kuo A."/>
            <person name="Mondo S."/>
            <person name="Pangilinan J."/>
            <person name="Riley R."/>
            <person name="Labutti K."/>
            <person name="Andreopoulos B."/>
            <person name="Lipzen A."/>
            <person name="Chen C."/>
            <person name="Yanf M."/>
            <person name="Daum C."/>
            <person name="Ng V."/>
            <person name="Clum A."/>
            <person name="Ohm R."/>
            <person name="Martin F."/>
            <person name="Silar P."/>
            <person name="Natvig D."/>
            <person name="Lalanne C."/>
            <person name="Gautier V."/>
            <person name="Ament-Velasquez S.L."/>
            <person name="Kruys A."/>
            <person name="Hutchinson M.I."/>
            <person name="Powell A.J."/>
            <person name="Barry K."/>
            <person name="Miller A.N."/>
            <person name="Grigoriev I.V."/>
            <person name="Debuchy R."/>
            <person name="Gladieux P."/>
            <person name="Thoren M.H."/>
            <person name="Johannesson H."/>
        </authorList>
    </citation>
    <scope>NUCLEOTIDE SEQUENCE</scope>
    <source>
        <strain evidence="2">PSN293</strain>
    </source>
</reference>
<dbReference type="AlphaFoldDB" id="A0AAN6XZ85"/>
<dbReference type="PANTHER" id="PTHR33112">
    <property type="entry name" value="DOMAIN PROTEIN, PUTATIVE-RELATED"/>
    <property type="match status" value="1"/>
</dbReference>
<evidence type="ECO:0000313" key="2">
    <source>
        <dbReference type="EMBL" id="KAK4209370.1"/>
    </source>
</evidence>
<keyword evidence="3" id="KW-1185">Reference proteome</keyword>
<evidence type="ECO:0000259" key="1">
    <source>
        <dbReference type="Pfam" id="PF06985"/>
    </source>
</evidence>
<reference evidence="2" key="1">
    <citation type="journal article" date="2023" name="Mol. Phylogenet. Evol.">
        <title>Genome-scale phylogeny and comparative genomics of the fungal order Sordariales.</title>
        <authorList>
            <person name="Hensen N."/>
            <person name="Bonometti L."/>
            <person name="Westerberg I."/>
            <person name="Brannstrom I.O."/>
            <person name="Guillou S."/>
            <person name="Cros-Aarteil S."/>
            <person name="Calhoun S."/>
            <person name="Haridas S."/>
            <person name="Kuo A."/>
            <person name="Mondo S."/>
            <person name="Pangilinan J."/>
            <person name="Riley R."/>
            <person name="LaButti K."/>
            <person name="Andreopoulos B."/>
            <person name="Lipzen A."/>
            <person name="Chen C."/>
            <person name="Yan M."/>
            <person name="Daum C."/>
            <person name="Ng V."/>
            <person name="Clum A."/>
            <person name="Steindorff A."/>
            <person name="Ohm R.A."/>
            <person name="Martin F."/>
            <person name="Silar P."/>
            <person name="Natvig D.O."/>
            <person name="Lalanne C."/>
            <person name="Gautier V."/>
            <person name="Ament-Velasquez S.L."/>
            <person name="Kruys A."/>
            <person name="Hutchinson M.I."/>
            <person name="Powell A.J."/>
            <person name="Barry K."/>
            <person name="Miller A.N."/>
            <person name="Grigoriev I.V."/>
            <person name="Debuchy R."/>
            <person name="Gladieux P."/>
            <person name="Hiltunen Thoren M."/>
            <person name="Johannesson H."/>
        </authorList>
    </citation>
    <scope>NUCLEOTIDE SEQUENCE</scope>
    <source>
        <strain evidence="2">PSN293</strain>
    </source>
</reference>
<dbReference type="PANTHER" id="PTHR33112:SF16">
    <property type="entry name" value="HETEROKARYON INCOMPATIBILITY DOMAIN-CONTAINING PROTEIN"/>
    <property type="match status" value="1"/>
</dbReference>
<evidence type="ECO:0000313" key="3">
    <source>
        <dbReference type="Proteomes" id="UP001301769"/>
    </source>
</evidence>
<dbReference type="EMBL" id="MU858207">
    <property type="protein sequence ID" value="KAK4209370.1"/>
    <property type="molecule type" value="Genomic_DNA"/>
</dbReference>
<gene>
    <name evidence="2" type="ORF">QBC37DRAFT_391296</name>
</gene>
<accession>A0AAN6XZ85</accession>
<name>A0AAN6XZ85_9PEZI</name>
<dbReference type="Pfam" id="PF06985">
    <property type="entry name" value="HET"/>
    <property type="match status" value="1"/>
</dbReference>
<protein>
    <submittedName>
        <fullName evidence="2">Heterokaryon incompatibility protein-domain-containing protein</fullName>
    </submittedName>
</protein>
<sequence>MKIPTKYTIKVEGLARCPHEWNCVSLRTNSPRCTTCRILFSIVRFHFASRLEWNLHNLSRVAEYGHLLPTSDLFRELKLEDSDDEDIKLTHSLEATIWSLTLISPFDHPATHDIWTAVSEAADAGSSTVVKIQRSKPCYGRKWYRDQTLLLNRWLQNSLAKHPGAIYSQLPDAQIAPVEETELPARILDLMPDGLVKQVARPPDEHWSPIIRLTVPEPGTRGRYLTLSHRWSQDQRFRLLTGTISQFQDGIGLQDLPQTFRDAAMVAIDLGYRYLWIDALCIIQDDPQDWLDQSANMCTVYRNSCCTLAAHTTNGLISYSSPTTSLGSSMRSLWRMASPSSTTGRGLENTKLPSNYSALNSRGWVFQERILSKRIIHFVPSFDSKSGQVDVFFEDASGMFTDSTKGIYDPLRKFLPFQCANHPLLQDTKPNLEEVIEKSTQWYRLVERYTRCELTYDSDRLPAVAGLARYYHDLNPDRNTTGEYIYGLWTGSLHQGLLWAETCPHVPHKVEASHDGRVPQAPSWSWGLWNSPVRYPYHLASCVSAIGTTRPEDSHFDDQIPNPYEQLDQLAAKFLPPTAPAPQLSSQQMQTPSKILTLPLLIRTLPGLTVRLKAQPQTSCPSFPKIPLSNLYDMVSLPGKMIRPNWVAFDGRRDPLITIESEVTVALIASNVKVEYFFWVEDEDNTQHRSEERLYYFLILEQVGPPNKEVEDAGRKKRYRRIGIGAVRRTTWWREEEGGRLEIVEIE</sequence>
<comment type="caution">
    <text evidence="2">The sequence shown here is derived from an EMBL/GenBank/DDBJ whole genome shotgun (WGS) entry which is preliminary data.</text>
</comment>
<feature type="domain" description="Heterokaryon incompatibility" evidence="1">
    <location>
        <begin position="224"/>
        <end position="368"/>
    </location>
</feature>
<dbReference type="InterPro" id="IPR010730">
    <property type="entry name" value="HET"/>
</dbReference>
<organism evidence="2 3">
    <name type="scientific">Rhypophila decipiens</name>
    <dbReference type="NCBI Taxonomy" id="261697"/>
    <lineage>
        <taxon>Eukaryota</taxon>
        <taxon>Fungi</taxon>
        <taxon>Dikarya</taxon>
        <taxon>Ascomycota</taxon>
        <taxon>Pezizomycotina</taxon>
        <taxon>Sordariomycetes</taxon>
        <taxon>Sordariomycetidae</taxon>
        <taxon>Sordariales</taxon>
        <taxon>Naviculisporaceae</taxon>
        <taxon>Rhypophila</taxon>
    </lineage>
</organism>
<proteinExistence type="predicted"/>